<dbReference type="SUPFAM" id="SSF53335">
    <property type="entry name" value="S-adenosyl-L-methionine-dependent methyltransferases"/>
    <property type="match status" value="1"/>
</dbReference>
<reference evidence="9" key="2">
    <citation type="journal article" name="BMC Genomics">
        <title>New genome assemblies reveal patterns of domestication and adaptation across Brettanomyces (Dekkera) species.</title>
        <authorList>
            <person name="Roach M.J."/>
            <person name="Borneman A.R."/>
        </authorList>
    </citation>
    <scope>NUCLEOTIDE SEQUENCE</scope>
    <source>
        <strain evidence="9">UCD 2041</strain>
    </source>
</reference>
<feature type="region of interest" description="Disordered" evidence="7">
    <location>
        <begin position="176"/>
        <end position="205"/>
    </location>
</feature>
<dbReference type="HAMAP" id="MF_01547">
    <property type="entry name" value="RNA_methyltr_E"/>
    <property type="match status" value="1"/>
</dbReference>
<dbReference type="Pfam" id="PF01728">
    <property type="entry name" value="FtsJ"/>
    <property type="match status" value="1"/>
</dbReference>
<dbReference type="RefSeq" id="XP_041136762.1">
    <property type="nucleotide sequence ID" value="XM_041283410.1"/>
</dbReference>
<dbReference type="InterPro" id="IPR015507">
    <property type="entry name" value="rRNA-MeTfrase_E"/>
</dbReference>
<protein>
    <recommendedName>
        <fullName evidence="6">rRNA methyltransferase 2, mitochondrial</fullName>
    </recommendedName>
</protein>
<dbReference type="GO" id="GO:0008650">
    <property type="term" value="F:rRNA (uridine-2'-O-)-methyltransferase activity"/>
    <property type="evidence" value="ECO:0007669"/>
    <property type="project" value="TreeGrafter"/>
</dbReference>
<dbReference type="Gene3D" id="3.40.50.150">
    <property type="entry name" value="Vaccinia Virus protein VP39"/>
    <property type="match status" value="1"/>
</dbReference>
<evidence type="ECO:0000313" key="10">
    <source>
        <dbReference type="Proteomes" id="UP000663131"/>
    </source>
</evidence>
<dbReference type="OrthoDB" id="20105at2759"/>
<evidence type="ECO:0000256" key="5">
    <source>
        <dbReference type="ARBA" id="ARBA00022691"/>
    </source>
</evidence>
<evidence type="ECO:0000256" key="7">
    <source>
        <dbReference type="SAM" id="MobiDB-lite"/>
    </source>
</evidence>
<dbReference type="GO" id="GO:0005739">
    <property type="term" value="C:mitochondrion"/>
    <property type="evidence" value="ECO:0007669"/>
    <property type="project" value="TreeGrafter"/>
</dbReference>
<organism evidence="9 10">
    <name type="scientific">Dekkera bruxellensis</name>
    <name type="common">Brettanomyces custersii</name>
    <dbReference type="NCBI Taxonomy" id="5007"/>
    <lineage>
        <taxon>Eukaryota</taxon>
        <taxon>Fungi</taxon>
        <taxon>Dikarya</taxon>
        <taxon>Ascomycota</taxon>
        <taxon>Saccharomycotina</taxon>
        <taxon>Pichiomycetes</taxon>
        <taxon>Pichiales</taxon>
        <taxon>Pichiaceae</taxon>
        <taxon>Brettanomyces</taxon>
    </lineage>
</organism>
<evidence type="ECO:0000313" key="9">
    <source>
        <dbReference type="EMBL" id="QOU20269.1"/>
    </source>
</evidence>
<feature type="compositionally biased region" description="Polar residues" evidence="7">
    <location>
        <begin position="176"/>
        <end position="198"/>
    </location>
</feature>
<dbReference type="InterPro" id="IPR002877">
    <property type="entry name" value="RNA_MeTrfase_FtsJ_dom"/>
</dbReference>
<dbReference type="InterPro" id="IPR029063">
    <property type="entry name" value="SAM-dependent_MTases_sf"/>
</dbReference>
<evidence type="ECO:0000256" key="2">
    <source>
        <dbReference type="ARBA" id="ARBA00022552"/>
    </source>
</evidence>
<evidence type="ECO:0000256" key="4">
    <source>
        <dbReference type="ARBA" id="ARBA00022679"/>
    </source>
</evidence>
<feature type="domain" description="Ribosomal RNA methyltransferase FtsJ" evidence="8">
    <location>
        <begin position="55"/>
        <end position="323"/>
    </location>
</feature>
<accession>A0A871R370</accession>
<evidence type="ECO:0000256" key="3">
    <source>
        <dbReference type="ARBA" id="ARBA00022603"/>
    </source>
</evidence>
<sequence length="337" mass="38197">MYVSLIGPLLRPDIIRNAPFFRLFARYKSSGSSQRWLRRQKNDIYSREAKHENLKSRAAFKLLQIDQQFKLFHSPGGVPLNVVDLGAAPGAWNQVALDKCPRQSKILGVDILPYQPPRGVSSMQANILSKRTHENIRNFFQKKDNKSMMEEFEDVEITTVGGKKLTVTEGTIQGANSASIDTYSSPQDKSPGSDQPVDSEQEKHLEEAKNWPVDVVLSDMYAPFLQITGYASKTTNIPYARMANTSGLAVRDHEMSMDLCDAALVVAIDLLKKNGKLVIKFFTGAQDKYLEQRLKVVFHKVQRFKPSACRRESKECYFVCLGKKSYYVDKLMVFRKA</sequence>
<dbReference type="InterPro" id="IPR050082">
    <property type="entry name" value="RNA_methyltr_RlmE"/>
</dbReference>
<dbReference type="KEGG" id="bbrx:BRETT_004923"/>
<reference evidence="9" key="1">
    <citation type="submission" date="2020-10" db="EMBL/GenBank/DDBJ databases">
        <authorList>
            <person name="Palmer J.M."/>
        </authorList>
    </citation>
    <scope>NUCLEOTIDE SEQUENCE</scope>
    <source>
        <strain evidence="9">UCD 2041</strain>
    </source>
</reference>
<evidence type="ECO:0000259" key="8">
    <source>
        <dbReference type="Pfam" id="PF01728"/>
    </source>
</evidence>
<keyword evidence="3" id="KW-0489">Methyltransferase</keyword>
<dbReference type="Proteomes" id="UP000663131">
    <property type="component" value="Chromosome 7"/>
</dbReference>
<dbReference type="PANTHER" id="PTHR10920">
    <property type="entry name" value="RIBOSOMAL RNA METHYLTRANSFERASE"/>
    <property type="match status" value="1"/>
</dbReference>
<evidence type="ECO:0000256" key="1">
    <source>
        <dbReference type="ARBA" id="ARBA00009258"/>
    </source>
</evidence>
<dbReference type="GeneID" id="64576846"/>
<name>A0A871R370_DEKBR</name>
<keyword evidence="5" id="KW-0949">S-adenosyl-L-methionine</keyword>
<dbReference type="PANTHER" id="PTHR10920:SF18">
    <property type="entry name" value="RRNA METHYLTRANSFERASE 2, MITOCHONDRIAL"/>
    <property type="match status" value="1"/>
</dbReference>
<gene>
    <name evidence="9" type="ORF">BRETT_004923</name>
</gene>
<dbReference type="AlphaFoldDB" id="A0A871R370"/>
<comment type="similarity">
    <text evidence="1">Belongs to the class I-like SAM-binding methyltransferase superfamily. RNA methyltransferase RlmE family.</text>
</comment>
<evidence type="ECO:0000256" key="6">
    <source>
        <dbReference type="ARBA" id="ARBA00041184"/>
    </source>
</evidence>
<proteinExistence type="inferred from homology"/>
<dbReference type="EMBL" id="CP063135">
    <property type="protein sequence ID" value="QOU20269.1"/>
    <property type="molecule type" value="Genomic_DNA"/>
</dbReference>
<keyword evidence="4" id="KW-0808">Transferase</keyword>
<keyword evidence="2" id="KW-0698">rRNA processing</keyword>